<evidence type="ECO:0000256" key="4">
    <source>
        <dbReference type="ARBA" id="ARBA00023239"/>
    </source>
</evidence>
<evidence type="ECO:0000313" key="7">
    <source>
        <dbReference type="EMBL" id="MCG2578613.1"/>
    </source>
</evidence>
<dbReference type="Gene3D" id="1.50.10.100">
    <property type="entry name" value="Chondroitin AC/alginate lyase"/>
    <property type="match status" value="1"/>
</dbReference>
<dbReference type="PANTHER" id="PTHR39210">
    <property type="entry name" value="HEPARIN-SULFATE LYASE"/>
    <property type="match status" value="1"/>
</dbReference>
<organism evidence="7 8">
    <name type="scientific">Dechloromonas hankyongensis</name>
    <dbReference type="NCBI Taxonomy" id="2908002"/>
    <lineage>
        <taxon>Bacteria</taxon>
        <taxon>Pseudomonadati</taxon>
        <taxon>Pseudomonadota</taxon>
        <taxon>Betaproteobacteria</taxon>
        <taxon>Rhodocyclales</taxon>
        <taxon>Azonexaceae</taxon>
        <taxon>Dechloromonas</taxon>
    </lineage>
</organism>
<dbReference type="Pfam" id="PF16889">
    <property type="entry name" value="Hepar_II_III_N"/>
    <property type="match status" value="1"/>
</dbReference>
<name>A0ABS9K627_9RHOO</name>
<keyword evidence="3" id="KW-0574">Periplasm</keyword>
<proteinExistence type="predicted"/>
<dbReference type="InterPro" id="IPR031680">
    <property type="entry name" value="Hepar_II_III_N"/>
</dbReference>
<dbReference type="InterPro" id="IPR008929">
    <property type="entry name" value="Chondroitin_lyas"/>
</dbReference>
<dbReference type="RefSeq" id="WP_275711994.1">
    <property type="nucleotide sequence ID" value="NZ_JAKLTN010000004.1"/>
</dbReference>
<evidence type="ECO:0000256" key="3">
    <source>
        <dbReference type="ARBA" id="ARBA00022764"/>
    </source>
</evidence>
<dbReference type="EMBL" id="JAKLTN010000004">
    <property type="protein sequence ID" value="MCG2578613.1"/>
    <property type="molecule type" value="Genomic_DNA"/>
</dbReference>
<keyword evidence="8" id="KW-1185">Reference proteome</keyword>
<dbReference type="Proteomes" id="UP001165384">
    <property type="component" value="Unassembled WGS sequence"/>
</dbReference>
<gene>
    <name evidence="7" type="ORF">LZ012_16570</name>
</gene>
<dbReference type="Pfam" id="PF07940">
    <property type="entry name" value="Hepar_II_III_C"/>
    <property type="match status" value="1"/>
</dbReference>
<evidence type="ECO:0000256" key="1">
    <source>
        <dbReference type="ARBA" id="ARBA00004418"/>
    </source>
</evidence>
<evidence type="ECO:0000313" key="8">
    <source>
        <dbReference type="Proteomes" id="UP001165384"/>
    </source>
</evidence>
<keyword evidence="2" id="KW-0732">Signal</keyword>
<dbReference type="Gene3D" id="2.70.98.70">
    <property type="match status" value="1"/>
</dbReference>
<feature type="domain" description="Heparin-sulfate lyase N-terminal" evidence="6">
    <location>
        <begin position="155"/>
        <end position="377"/>
    </location>
</feature>
<dbReference type="PANTHER" id="PTHR39210:SF1">
    <property type="entry name" value="HEPARIN-SULFATE LYASE"/>
    <property type="match status" value="1"/>
</dbReference>
<comment type="subcellular location">
    <subcellularLocation>
        <location evidence="1">Periplasm</location>
    </subcellularLocation>
</comment>
<feature type="domain" description="Heparinase II/III-like C-terminal" evidence="5">
    <location>
        <begin position="450"/>
        <end position="677"/>
    </location>
</feature>
<dbReference type="SUPFAM" id="SSF48230">
    <property type="entry name" value="Chondroitin AC/alginate lyase"/>
    <property type="match status" value="1"/>
</dbReference>
<reference evidence="7" key="1">
    <citation type="submission" date="2022-01" db="EMBL/GenBank/DDBJ databases">
        <authorList>
            <person name="Jo J.-H."/>
            <person name="Im W.-T."/>
        </authorList>
    </citation>
    <scope>NUCLEOTIDE SEQUENCE</scope>
    <source>
        <strain evidence="7">XY25</strain>
    </source>
</reference>
<dbReference type="InterPro" id="IPR012480">
    <property type="entry name" value="Hepar_II_III_C"/>
</dbReference>
<accession>A0ABS9K627</accession>
<evidence type="ECO:0000256" key="2">
    <source>
        <dbReference type="ARBA" id="ARBA00022729"/>
    </source>
</evidence>
<keyword evidence="4" id="KW-0456">Lyase</keyword>
<sequence length="696" mass="77219">MDGSSDQGPVPSPSGSIIKYPRLRQARRALPSLPGWLLWRLNRLRCMSPAEVGHRLLRRLESESERLGWRGQAVAPAPDLGRRGRPWLDLPPDTDPAPCLAAADRLVAGRFDIFALHDIDLGTPPAWNRDPKSGVEAPASFGKLLDYRDPRRVGDIKYLWEPNRHLHLVTLGQAWALSGETAYFETIVYHLESWFAECPPGRGPNWTSALEAALRLLNWSATWHLLGGAASPLFGPAAGAAFRRRWLDSVYHHAAFIRGYFSHDSSANNHLIGEAAGLFVAALTWPHWPAAAEWQGTARAVLEHEAVRQNAPDGVNREQSTAYQLFVLDLLLVPLLVGRAANIEFSSGYQDIIEKMLAFLASLMDVGGHLPMIGDADDGVVLGLSPGADPDARCRSLLATGAVLFGRSDLRTKAGVLDERTRWLLGPGAEARFAALPPLPPGQSSLPVRQAFPQGGYYILGCAFESPDEIRLVADAGPLGFGRLAAHGHADALSFTLSVGGREFLIDPGTYAYHTEAEWRHYFRGTAAHNTARVDDEDQSVPGGNFMWLRHANAQCSDWQSTPDKDICEGWHDGYRRLADPVVHQRRITLDKAARRIDIEDRFHMRGWHLVELFFHCSEQCRIEATADGYRLSIADRSLLLRLPSLPGSRLTLHRGSRSPILGWVSRRFDEKEPTTTFRWSAILNSNTYLCTRIEC</sequence>
<evidence type="ECO:0000259" key="5">
    <source>
        <dbReference type="Pfam" id="PF07940"/>
    </source>
</evidence>
<protein>
    <submittedName>
        <fullName evidence="7">Heparinase II/III family protein</fullName>
    </submittedName>
</protein>
<comment type="caution">
    <text evidence="7">The sequence shown here is derived from an EMBL/GenBank/DDBJ whole genome shotgun (WGS) entry which is preliminary data.</text>
</comment>
<evidence type="ECO:0000259" key="6">
    <source>
        <dbReference type="Pfam" id="PF16889"/>
    </source>
</evidence>